<protein>
    <submittedName>
        <fullName evidence="2">Uncharacterized protein</fullName>
    </submittedName>
</protein>
<feature type="region of interest" description="Disordered" evidence="1">
    <location>
        <begin position="86"/>
        <end position="118"/>
    </location>
</feature>
<proteinExistence type="predicted"/>
<keyword evidence="3" id="KW-1185">Reference proteome</keyword>
<dbReference type="EMBL" id="JABEMA010000046">
    <property type="protein sequence ID" value="NNH22504.1"/>
    <property type="molecule type" value="Genomic_DNA"/>
</dbReference>
<evidence type="ECO:0000313" key="2">
    <source>
        <dbReference type="EMBL" id="NNH22504.1"/>
    </source>
</evidence>
<dbReference type="AlphaFoldDB" id="A0A849BPM1"/>
<reference evidence="2 3" key="1">
    <citation type="submission" date="2020-05" db="EMBL/GenBank/DDBJ databases">
        <title>MicrobeNet Type strains.</title>
        <authorList>
            <person name="Nicholson A.C."/>
        </authorList>
    </citation>
    <scope>NUCLEOTIDE SEQUENCE [LARGE SCALE GENOMIC DNA]</scope>
    <source>
        <strain evidence="2 3">JCM 14547</strain>
    </source>
</reference>
<dbReference type="RefSeq" id="WP_171202350.1">
    <property type="nucleotide sequence ID" value="NZ_BAAANP010000030.1"/>
</dbReference>
<name>A0A849BPM1_9ACTN</name>
<accession>A0A849BPM1</accession>
<dbReference type="Proteomes" id="UP000555552">
    <property type="component" value="Unassembled WGS sequence"/>
</dbReference>
<evidence type="ECO:0000256" key="1">
    <source>
        <dbReference type="SAM" id="MobiDB-lite"/>
    </source>
</evidence>
<organism evidence="2 3">
    <name type="scientific">Pseudokineococcus marinus</name>
    <dbReference type="NCBI Taxonomy" id="351215"/>
    <lineage>
        <taxon>Bacteria</taxon>
        <taxon>Bacillati</taxon>
        <taxon>Actinomycetota</taxon>
        <taxon>Actinomycetes</taxon>
        <taxon>Kineosporiales</taxon>
        <taxon>Kineosporiaceae</taxon>
        <taxon>Pseudokineococcus</taxon>
    </lineage>
</organism>
<evidence type="ECO:0000313" key="3">
    <source>
        <dbReference type="Proteomes" id="UP000555552"/>
    </source>
</evidence>
<comment type="caution">
    <text evidence="2">The sequence shown here is derived from an EMBL/GenBank/DDBJ whole genome shotgun (WGS) entry which is preliminary data.</text>
</comment>
<sequence>MAGAARTTVVLEPATSSPAVGVDGALPDGALPLPDGAADETRSLLRRAADLDGRRVRLQVGGCDRVDPLVRRCPAEEARRPALHGRRLVRPDPPGLVGLVGLTDDRGPTGVEGAADRP</sequence>
<gene>
    <name evidence="2" type="ORF">HLB09_05235</name>
</gene>